<evidence type="ECO:0000259" key="12">
    <source>
        <dbReference type="SMART" id="SM00984"/>
    </source>
</evidence>
<dbReference type="Pfam" id="PF00984">
    <property type="entry name" value="UDPG_MGDP_dh"/>
    <property type="match status" value="1"/>
</dbReference>
<dbReference type="NCBIfam" id="TIGR03026">
    <property type="entry name" value="NDP-sugDHase"/>
    <property type="match status" value="1"/>
</dbReference>
<feature type="binding site" evidence="10">
    <location>
        <position position="35"/>
    </location>
    <ligand>
        <name>NAD(+)</name>
        <dbReference type="ChEBI" id="CHEBI:57540"/>
    </ligand>
</feature>
<dbReference type="Gene3D" id="1.20.5.100">
    <property type="entry name" value="Cytochrome c1, transmembrane anchor, C-terminal"/>
    <property type="match status" value="1"/>
</dbReference>
<evidence type="ECO:0000256" key="7">
    <source>
        <dbReference type="ARBA" id="ARBA00047473"/>
    </source>
</evidence>
<evidence type="ECO:0000256" key="5">
    <source>
        <dbReference type="ARBA" id="ARBA00023002"/>
    </source>
</evidence>
<keyword evidence="14" id="KW-1185">Reference proteome</keyword>
<feature type="binding site" evidence="9">
    <location>
        <position position="212"/>
    </location>
    <ligand>
        <name>substrate</name>
    </ligand>
</feature>
<feature type="binding site" evidence="10">
    <location>
        <position position="94"/>
    </location>
    <ligand>
        <name>NAD(+)</name>
        <dbReference type="ChEBI" id="CHEBI:57540"/>
    </ligand>
</feature>
<feature type="chain" id="PRO_5041461722" description="UDP-glucose 6-dehydrogenase" evidence="11">
    <location>
        <begin position="17"/>
        <end position="404"/>
    </location>
</feature>
<dbReference type="Pfam" id="PF03720">
    <property type="entry name" value="UDPG_MGDP_dh_C"/>
    <property type="match status" value="1"/>
</dbReference>
<feature type="binding site" evidence="10">
    <location>
        <position position="161"/>
    </location>
    <ligand>
        <name>NAD(+)</name>
        <dbReference type="ChEBI" id="CHEBI:57540"/>
    </ligand>
</feature>
<dbReference type="PIRSF" id="PIRSF500134">
    <property type="entry name" value="UDPglc_DH_bac"/>
    <property type="match status" value="1"/>
</dbReference>
<accession>A0AA35WT85</accession>
<dbReference type="GO" id="GO:0000271">
    <property type="term" value="P:polysaccharide biosynthetic process"/>
    <property type="evidence" value="ECO:0007669"/>
    <property type="project" value="InterPro"/>
</dbReference>
<dbReference type="InterPro" id="IPR028357">
    <property type="entry name" value="UDPglc_DH_bac"/>
</dbReference>
<gene>
    <name evidence="13" type="ORF">GBAR_LOCUS18594</name>
</gene>
<dbReference type="InterPro" id="IPR017476">
    <property type="entry name" value="UDP-Glc/GDP-Man"/>
</dbReference>
<dbReference type="PANTHER" id="PTHR43750:SF3">
    <property type="entry name" value="UDP-GLUCOSE 6-DEHYDROGENASE TUAD"/>
    <property type="match status" value="1"/>
</dbReference>
<evidence type="ECO:0000256" key="4">
    <source>
        <dbReference type="ARBA" id="ARBA00015132"/>
    </source>
</evidence>
<evidence type="ECO:0000256" key="10">
    <source>
        <dbReference type="PIRSR" id="PIRSR500134-3"/>
    </source>
</evidence>
<keyword evidence="6 8" id="KW-0520">NAD</keyword>
<evidence type="ECO:0000313" key="14">
    <source>
        <dbReference type="Proteomes" id="UP001174909"/>
    </source>
</evidence>
<reference evidence="13" key="1">
    <citation type="submission" date="2023-03" db="EMBL/GenBank/DDBJ databases">
        <authorList>
            <person name="Steffen K."/>
            <person name="Cardenas P."/>
        </authorList>
    </citation>
    <scope>NUCLEOTIDE SEQUENCE</scope>
</reference>
<dbReference type="Proteomes" id="UP001174909">
    <property type="component" value="Unassembled WGS sequence"/>
</dbReference>
<dbReference type="SUPFAM" id="SSF52413">
    <property type="entry name" value="UDP-glucose/GDP-mannose dehydrogenase C-terminal domain"/>
    <property type="match status" value="1"/>
</dbReference>
<proteinExistence type="inferred from homology"/>
<dbReference type="InterPro" id="IPR036291">
    <property type="entry name" value="NAD(P)-bd_dom_sf"/>
</dbReference>
<dbReference type="EC" id="1.1.1.22" evidence="3 8"/>
<dbReference type="InterPro" id="IPR008927">
    <property type="entry name" value="6-PGluconate_DH-like_C_sf"/>
</dbReference>
<feature type="binding site" evidence="10">
    <location>
        <position position="278"/>
    </location>
    <ligand>
        <name>NAD(+)</name>
        <dbReference type="ChEBI" id="CHEBI:57540"/>
    </ligand>
</feature>
<feature type="domain" description="UDP-glucose/GDP-mannose dehydrogenase C-terminal" evidence="12">
    <location>
        <begin position="264"/>
        <end position="367"/>
    </location>
</feature>
<evidence type="ECO:0000256" key="6">
    <source>
        <dbReference type="ARBA" id="ARBA00023027"/>
    </source>
</evidence>
<feature type="signal peptide" evidence="11">
    <location>
        <begin position="1"/>
        <end position="16"/>
    </location>
</feature>
<feature type="binding site" evidence="9">
    <location>
        <position position="271"/>
    </location>
    <ligand>
        <name>substrate</name>
    </ligand>
</feature>
<sequence>MKITVVGLGYVGTVAAAALAGAGHDVLGIDIDRSRTDMLGAGCVPMYEPGLEERIEAALRAGTLRFLHRDDVAEDPASSAGQALGDVALIATGTPPTHGGGADLHQVRAAVGWVKSTRPRELTVVMKSTVPHGTGTGRELLESELRGTSIRYASNPEFLREGRAVDDWEKPDRIVIGVEPDDTRSVDTVKRMYAGIDAPCMVTDITSAEMIKYASNAFLATRISFINEIASLCDTVGASIDERLLPLHALRQRFGGAIEGLRVGILGLAFKPGTDDVRDAPSLDLIRALVDEGAEVQAFDPEAMKSARPNLPSSVQLVEGVEEAANRTQALVLLTEWDSIVQSDWRVVARCMIPPRLVFDGRNALDPAEMNRLGFEYVGVGRGPVRGGIQDGSSPWSVMQGLVV</sequence>
<dbReference type="SUPFAM" id="SSF51735">
    <property type="entry name" value="NAD(P)-binding Rossmann-fold domains"/>
    <property type="match status" value="1"/>
</dbReference>
<dbReference type="InterPro" id="IPR014027">
    <property type="entry name" value="UDP-Glc/GDP-Man_DH_C"/>
</dbReference>
<comment type="similarity">
    <text evidence="2 8">Belongs to the UDP-glucose/GDP-mannose dehydrogenase family.</text>
</comment>
<dbReference type="InterPro" id="IPR014026">
    <property type="entry name" value="UDP-Glc/GDP-Man_DH_dimer"/>
</dbReference>
<dbReference type="InterPro" id="IPR036220">
    <property type="entry name" value="UDP-Glc/GDP-Man_DH_C_sf"/>
</dbReference>
<feature type="binding site" evidence="10">
    <location>
        <position position="129"/>
    </location>
    <ligand>
        <name>NAD(+)</name>
        <dbReference type="ChEBI" id="CHEBI:57540"/>
    </ligand>
</feature>
<dbReference type="Gene3D" id="3.40.50.720">
    <property type="entry name" value="NAD(P)-binding Rossmann-like Domain"/>
    <property type="match status" value="2"/>
</dbReference>
<keyword evidence="5 8" id="KW-0560">Oxidoreductase</keyword>
<feature type="binding site" evidence="9">
    <location>
        <begin position="158"/>
        <end position="161"/>
    </location>
    <ligand>
        <name>substrate</name>
    </ligand>
</feature>
<evidence type="ECO:0000256" key="1">
    <source>
        <dbReference type="ARBA" id="ARBA00004701"/>
    </source>
</evidence>
<dbReference type="Pfam" id="PF03721">
    <property type="entry name" value="UDPG_MGDP_dh_N"/>
    <property type="match status" value="1"/>
</dbReference>
<dbReference type="PIRSF" id="PIRSF000124">
    <property type="entry name" value="UDPglc_GDPman_dh"/>
    <property type="match status" value="1"/>
</dbReference>
<dbReference type="GO" id="GO:0051287">
    <property type="term" value="F:NAD binding"/>
    <property type="evidence" value="ECO:0007669"/>
    <property type="project" value="InterPro"/>
</dbReference>
<organism evidence="13 14">
    <name type="scientific">Geodia barretti</name>
    <name type="common">Barrett's horny sponge</name>
    <dbReference type="NCBI Taxonomy" id="519541"/>
    <lineage>
        <taxon>Eukaryota</taxon>
        <taxon>Metazoa</taxon>
        <taxon>Porifera</taxon>
        <taxon>Demospongiae</taxon>
        <taxon>Heteroscleromorpha</taxon>
        <taxon>Tetractinellida</taxon>
        <taxon>Astrophorina</taxon>
        <taxon>Geodiidae</taxon>
        <taxon>Geodia</taxon>
    </lineage>
</organism>
<dbReference type="AlphaFoldDB" id="A0AA35WT85"/>
<feature type="binding site" evidence="10">
    <location>
        <position position="30"/>
    </location>
    <ligand>
        <name>NAD(+)</name>
        <dbReference type="ChEBI" id="CHEBI:57540"/>
    </ligand>
</feature>
<dbReference type="GO" id="GO:0003979">
    <property type="term" value="F:UDP-glucose 6-dehydrogenase activity"/>
    <property type="evidence" value="ECO:0007669"/>
    <property type="project" value="UniProtKB-EC"/>
</dbReference>
<evidence type="ECO:0000256" key="11">
    <source>
        <dbReference type="SAM" id="SignalP"/>
    </source>
</evidence>
<keyword evidence="11" id="KW-0732">Signal</keyword>
<protein>
    <recommendedName>
        <fullName evidence="4 8">UDP-glucose 6-dehydrogenase</fullName>
        <ecNumber evidence="3 8">1.1.1.22</ecNumber>
    </recommendedName>
</protein>
<dbReference type="InterPro" id="IPR001732">
    <property type="entry name" value="UDP-Glc/GDP-Man_DH_N"/>
</dbReference>
<evidence type="ECO:0000313" key="13">
    <source>
        <dbReference type="EMBL" id="CAI8032948.1"/>
    </source>
</evidence>
<dbReference type="EMBL" id="CASHTH010002634">
    <property type="protein sequence ID" value="CAI8032948.1"/>
    <property type="molecule type" value="Genomic_DNA"/>
</dbReference>
<comment type="function">
    <text evidence="8">Involved in the biosynthesis of glycosaminoglycans; hyaluronan, chondroitin sulfate, and heparan sulfate.</text>
</comment>
<dbReference type="SMART" id="SM00984">
    <property type="entry name" value="UDPG_MGDP_dh_C"/>
    <property type="match status" value="1"/>
</dbReference>
<evidence type="ECO:0000256" key="9">
    <source>
        <dbReference type="PIRSR" id="PIRSR500134-2"/>
    </source>
</evidence>
<evidence type="ECO:0000256" key="8">
    <source>
        <dbReference type="PIRNR" id="PIRNR000124"/>
    </source>
</evidence>
<comment type="pathway">
    <text evidence="1">Nucleotide-sugar biosynthesis; UDP-alpha-D-glucuronate biosynthesis; UDP-alpha-D-glucuronate from UDP-alpha-D-glucose: step 1/1.</text>
</comment>
<evidence type="ECO:0000256" key="3">
    <source>
        <dbReference type="ARBA" id="ARBA00012954"/>
    </source>
</evidence>
<comment type="catalytic activity">
    <reaction evidence="7 8">
        <text>UDP-alpha-D-glucose + 2 NAD(+) + H2O = UDP-alpha-D-glucuronate + 2 NADH + 3 H(+)</text>
        <dbReference type="Rhea" id="RHEA:23596"/>
        <dbReference type="ChEBI" id="CHEBI:15377"/>
        <dbReference type="ChEBI" id="CHEBI:15378"/>
        <dbReference type="ChEBI" id="CHEBI:57540"/>
        <dbReference type="ChEBI" id="CHEBI:57945"/>
        <dbReference type="ChEBI" id="CHEBI:58052"/>
        <dbReference type="ChEBI" id="CHEBI:58885"/>
        <dbReference type="EC" id="1.1.1.22"/>
    </reaction>
</comment>
<comment type="caution">
    <text evidence="13">The sequence shown here is derived from an EMBL/GenBank/DDBJ whole genome shotgun (WGS) entry which is preliminary data.</text>
</comment>
<name>A0AA35WT85_GEOBA</name>
<dbReference type="PANTHER" id="PTHR43750">
    <property type="entry name" value="UDP-GLUCOSE 6-DEHYDROGENASE TUAD"/>
    <property type="match status" value="1"/>
</dbReference>
<dbReference type="SUPFAM" id="SSF48179">
    <property type="entry name" value="6-phosphogluconate dehydrogenase C-terminal domain-like"/>
    <property type="match status" value="1"/>
</dbReference>
<evidence type="ECO:0000256" key="2">
    <source>
        <dbReference type="ARBA" id="ARBA00006601"/>
    </source>
</evidence>